<feature type="coiled-coil region" evidence="3">
    <location>
        <begin position="172"/>
        <end position="202"/>
    </location>
</feature>
<organism evidence="5 6">
    <name type="scientific">Peribacillus psychrosaccharolyticus</name>
    <name type="common">Bacillus psychrosaccharolyticus</name>
    <dbReference type="NCBI Taxonomy" id="1407"/>
    <lineage>
        <taxon>Bacteria</taxon>
        <taxon>Bacillati</taxon>
        <taxon>Bacillota</taxon>
        <taxon>Bacilli</taxon>
        <taxon>Bacillales</taxon>
        <taxon>Bacillaceae</taxon>
        <taxon>Peribacillus</taxon>
    </lineage>
</organism>
<dbReference type="SUPFAM" id="SSF53807">
    <property type="entry name" value="Helical backbone' metal receptor"/>
    <property type="match status" value="1"/>
</dbReference>
<dbReference type="AlphaFoldDB" id="A0A974RYZ2"/>
<dbReference type="PANTHER" id="PTHR30535:SF34">
    <property type="entry name" value="MOLYBDATE-BINDING PROTEIN MOLA"/>
    <property type="match status" value="1"/>
</dbReference>
<comment type="similarity">
    <text evidence="1">Belongs to the bacterial solute-binding protein 8 family.</text>
</comment>
<reference evidence="5 6" key="1">
    <citation type="submission" date="2021-01" db="EMBL/GenBank/DDBJ databases">
        <title>FDA dAtabase for Regulatory Grade micrObial Sequences (FDA-ARGOS): Supporting development and validation of Infectious Disease Dx tests.</title>
        <authorList>
            <person name="Nelson B."/>
            <person name="Plummer A."/>
            <person name="Tallon L."/>
            <person name="Sadzewicz L."/>
            <person name="Zhao X."/>
            <person name="Boylan J."/>
            <person name="Ott S."/>
            <person name="Bowen H."/>
            <person name="Vavikolanu K."/>
            <person name="Mehta A."/>
            <person name="Aluvathingal J."/>
            <person name="Nadendla S."/>
            <person name="Myers T."/>
            <person name="Yan Y."/>
            <person name="Sichtig H."/>
        </authorList>
    </citation>
    <scope>NUCLEOTIDE SEQUENCE [LARGE SCALE GENOMIC DNA]</scope>
    <source>
        <strain evidence="5 6">FDAARGOS_1161</strain>
    </source>
</reference>
<keyword evidence="3" id="KW-0175">Coiled coil</keyword>
<dbReference type="PROSITE" id="PS51257">
    <property type="entry name" value="PROKAR_LIPOPROTEIN"/>
    <property type="match status" value="1"/>
</dbReference>
<dbReference type="InterPro" id="IPR054828">
    <property type="entry name" value="Vit_B12_bind_prot"/>
</dbReference>
<dbReference type="FunFam" id="3.40.50.1980:FF:000035">
    <property type="entry name" value="Iron ABC transporter substrate-binding protein"/>
    <property type="match status" value="1"/>
</dbReference>
<evidence type="ECO:0000259" key="4">
    <source>
        <dbReference type="PROSITE" id="PS50983"/>
    </source>
</evidence>
<evidence type="ECO:0000313" key="6">
    <source>
        <dbReference type="Proteomes" id="UP000595254"/>
    </source>
</evidence>
<keyword evidence="6" id="KW-1185">Reference proteome</keyword>
<dbReference type="PROSITE" id="PS50983">
    <property type="entry name" value="FE_B12_PBP"/>
    <property type="match status" value="1"/>
</dbReference>
<sequence length="322" mass="35359">MKKFGMKLFTGLLVIGILTGCGSEVEEKQQQSASEIDKGKSAVFPVTLKDATGEQVTIEEEPQKIVSLIPSNTEIAFAMDLGEKIVGVSDYDNYPKETADIEKIGDLEFNVEKIISLSPDLVLAHESTADSAKEGLQQLRDSGISVVVINDAANFKDVYSSIEMLGKATGANHNANVLIDEMKTKLRTIEEKAAEIKQHEQKKVLVEVSGSPEIYVTGKNTFLDEMLQLINAKNAAADQEGWAKMEEESMIEENPDVIVTTYGRYVEDVTSDILNRNGWEAVTAIKEKQVVDVNEDLVTRSGPRLAEGVEELAKAVYPDVFK</sequence>
<dbReference type="Proteomes" id="UP000595254">
    <property type="component" value="Chromosome"/>
</dbReference>
<keyword evidence="2" id="KW-0732">Signal</keyword>
<dbReference type="PANTHER" id="PTHR30535">
    <property type="entry name" value="VITAMIN B12-BINDING PROTEIN"/>
    <property type="match status" value="1"/>
</dbReference>
<accession>A0A974RYZ2</accession>
<evidence type="ECO:0000313" key="5">
    <source>
        <dbReference type="EMBL" id="QQS98991.1"/>
    </source>
</evidence>
<evidence type="ECO:0000256" key="3">
    <source>
        <dbReference type="SAM" id="Coils"/>
    </source>
</evidence>
<dbReference type="Pfam" id="PF01497">
    <property type="entry name" value="Peripla_BP_2"/>
    <property type="match status" value="1"/>
</dbReference>
<evidence type="ECO:0000256" key="2">
    <source>
        <dbReference type="ARBA" id="ARBA00022729"/>
    </source>
</evidence>
<dbReference type="InterPro" id="IPR002491">
    <property type="entry name" value="ABC_transptr_periplasmic_BD"/>
</dbReference>
<protein>
    <submittedName>
        <fullName evidence="5">ABC transporter substrate-binding protein</fullName>
    </submittedName>
</protein>
<dbReference type="GO" id="GO:0071281">
    <property type="term" value="P:cellular response to iron ion"/>
    <property type="evidence" value="ECO:0007669"/>
    <property type="project" value="TreeGrafter"/>
</dbReference>
<gene>
    <name evidence="5" type="ORF">I6J18_15210</name>
</gene>
<evidence type="ECO:0000256" key="1">
    <source>
        <dbReference type="ARBA" id="ARBA00008814"/>
    </source>
</evidence>
<dbReference type="KEGG" id="ppsr:I6J18_15210"/>
<proteinExistence type="inferred from homology"/>
<feature type="domain" description="Fe/B12 periplasmic-binding" evidence="4">
    <location>
        <begin position="64"/>
        <end position="320"/>
    </location>
</feature>
<dbReference type="Gene3D" id="3.40.50.1980">
    <property type="entry name" value="Nitrogenase molybdenum iron protein domain"/>
    <property type="match status" value="2"/>
</dbReference>
<dbReference type="EMBL" id="CP068053">
    <property type="protein sequence ID" value="QQS98991.1"/>
    <property type="molecule type" value="Genomic_DNA"/>
</dbReference>
<dbReference type="RefSeq" id="WP_040376364.1">
    <property type="nucleotide sequence ID" value="NZ_CP068053.1"/>
</dbReference>
<dbReference type="CDD" id="cd01143">
    <property type="entry name" value="YvrC"/>
    <property type="match status" value="1"/>
</dbReference>
<name>A0A974RYZ2_PERPY</name>
<dbReference type="InterPro" id="IPR050902">
    <property type="entry name" value="ABC_Transporter_SBP"/>
</dbReference>
<dbReference type="NCBIfam" id="NF038402">
    <property type="entry name" value="TroA_like"/>
    <property type="match status" value="1"/>
</dbReference>